<dbReference type="Gene3D" id="1.25.40.10">
    <property type="entry name" value="Tetratricopeptide repeat domain"/>
    <property type="match status" value="2"/>
</dbReference>
<dbReference type="Pfam" id="PF02518">
    <property type="entry name" value="HATPase_c"/>
    <property type="match status" value="1"/>
</dbReference>
<dbReference type="Gene3D" id="1.10.10.60">
    <property type="entry name" value="Homeodomain-like"/>
    <property type="match status" value="2"/>
</dbReference>
<dbReference type="InterPro" id="IPR009057">
    <property type="entry name" value="Homeodomain-like_sf"/>
</dbReference>
<keyword evidence="9" id="KW-1133">Transmembrane helix</keyword>
<dbReference type="PANTHER" id="PTHR43547">
    <property type="entry name" value="TWO-COMPONENT HISTIDINE KINASE"/>
    <property type="match status" value="1"/>
</dbReference>
<evidence type="ECO:0000256" key="8">
    <source>
        <dbReference type="SAM" id="Coils"/>
    </source>
</evidence>
<dbReference type="InterPro" id="IPR011006">
    <property type="entry name" value="CheY-like_superfamily"/>
</dbReference>
<dbReference type="SUPFAM" id="SSF47384">
    <property type="entry name" value="Homodimeric domain of signal transducing histidine kinase"/>
    <property type="match status" value="1"/>
</dbReference>
<dbReference type="InterPro" id="IPR003594">
    <property type="entry name" value="HATPase_dom"/>
</dbReference>
<dbReference type="GO" id="GO:0043565">
    <property type="term" value="F:sequence-specific DNA binding"/>
    <property type="evidence" value="ECO:0007669"/>
    <property type="project" value="InterPro"/>
</dbReference>
<dbReference type="Proteomes" id="UP000505306">
    <property type="component" value="Chromosome"/>
</dbReference>
<dbReference type="PROSITE" id="PS50109">
    <property type="entry name" value="HIS_KIN"/>
    <property type="match status" value="1"/>
</dbReference>
<organism evidence="14 15">
    <name type="scientific">Rasiella rasia</name>
    <dbReference type="NCBI Taxonomy" id="2744027"/>
    <lineage>
        <taxon>Bacteria</taxon>
        <taxon>Pseudomonadati</taxon>
        <taxon>Bacteroidota</taxon>
        <taxon>Flavobacteriia</taxon>
        <taxon>Flavobacteriales</taxon>
        <taxon>Flavobacteriaceae</taxon>
        <taxon>Rasiella</taxon>
    </lineage>
</organism>
<dbReference type="InterPro" id="IPR011990">
    <property type="entry name" value="TPR-like_helical_dom_sf"/>
</dbReference>
<dbReference type="PROSITE" id="PS50110">
    <property type="entry name" value="RESPONSE_REGULATORY"/>
    <property type="match status" value="1"/>
</dbReference>
<feature type="domain" description="Response regulatory" evidence="13">
    <location>
        <begin position="742"/>
        <end position="857"/>
    </location>
</feature>
<keyword evidence="6" id="KW-0804">Transcription</keyword>
<dbReference type="KEGG" id="mgel:G5B37_04695"/>
<keyword evidence="15" id="KW-1185">Reference proteome</keyword>
<dbReference type="EMBL" id="CP049057">
    <property type="protein sequence ID" value="QIE58884.1"/>
    <property type="molecule type" value="Genomic_DNA"/>
</dbReference>
<keyword evidence="8" id="KW-0175">Coiled coil</keyword>
<dbReference type="InterPro" id="IPR005467">
    <property type="entry name" value="His_kinase_dom"/>
</dbReference>
<evidence type="ECO:0000259" key="11">
    <source>
        <dbReference type="PROSITE" id="PS01124"/>
    </source>
</evidence>
<dbReference type="CDD" id="cd17574">
    <property type="entry name" value="REC_OmpR"/>
    <property type="match status" value="1"/>
</dbReference>
<evidence type="ECO:0000256" key="1">
    <source>
        <dbReference type="ARBA" id="ARBA00000085"/>
    </source>
</evidence>
<dbReference type="Pfam" id="PF13424">
    <property type="entry name" value="TPR_12"/>
    <property type="match status" value="1"/>
</dbReference>
<evidence type="ECO:0000259" key="12">
    <source>
        <dbReference type="PROSITE" id="PS50109"/>
    </source>
</evidence>
<name>A0A6G6GK38_9FLAO</name>
<dbReference type="PRINTS" id="PR00344">
    <property type="entry name" value="BCTRLSENSOR"/>
</dbReference>
<dbReference type="Pfam" id="PF00512">
    <property type="entry name" value="HisKA"/>
    <property type="match status" value="1"/>
</dbReference>
<dbReference type="Gene3D" id="3.40.50.2300">
    <property type="match status" value="1"/>
</dbReference>
<dbReference type="SUPFAM" id="SSF46689">
    <property type="entry name" value="Homeodomain-like"/>
    <property type="match status" value="1"/>
</dbReference>
<reference evidence="14 15" key="1">
    <citation type="submission" date="2020-02" db="EMBL/GenBank/DDBJ databases">
        <title>Complete genome sequence of Flavobacteriaceae bacterium.</title>
        <authorList>
            <person name="Kim S.-J."/>
            <person name="Kim Y.-S."/>
            <person name="Kim K.-H."/>
        </authorList>
    </citation>
    <scope>NUCLEOTIDE SEQUENCE [LARGE SCALE GENOMIC DNA]</scope>
    <source>
        <strain evidence="14 15">RR4-40</strain>
    </source>
</reference>
<feature type="chain" id="PRO_5026192658" description="histidine kinase" evidence="10">
    <location>
        <begin position="18"/>
        <end position="988"/>
    </location>
</feature>
<keyword evidence="10" id="KW-0732">Signal</keyword>
<dbReference type="SUPFAM" id="SSF48452">
    <property type="entry name" value="TPR-like"/>
    <property type="match status" value="1"/>
</dbReference>
<evidence type="ECO:0000256" key="5">
    <source>
        <dbReference type="ARBA" id="ARBA00023125"/>
    </source>
</evidence>
<dbReference type="SMART" id="SM00387">
    <property type="entry name" value="HATPase_c"/>
    <property type="match status" value="1"/>
</dbReference>
<dbReference type="SMART" id="SM00388">
    <property type="entry name" value="HisKA"/>
    <property type="match status" value="1"/>
</dbReference>
<comment type="catalytic activity">
    <reaction evidence="1">
        <text>ATP + protein L-histidine = ADP + protein N-phospho-L-histidine.</text>
        <dbReference type="EC" id="2.7.13.3"/>
    </reaction>
</comment>
<dbReference type="Pfam" id="PF12833">
    <property type="entry name" value="HTH_18"/>
    <property type="match status" value="1"/>
</dbReference>
<keyword evidence="5" id="KW-0238">DNA-binding</keyword>
<accession>A0A6G6GK38</accession>
<feature type="transmembrane region" description="Helical" evidence="9">
    <location>
        <begin position="445"/>
        <end position="464"/>
    </location>
</feature>
<keyword evidence="9" id="KW-0472">Membrane</keyword>
<dbReference type="FunFam" id="1.10.287.130:FF:000045">
    <property type="entry name" value="Two-component system sensor histidine kinase/response regulator"/>
    <property type="match status" value="1"/>
</dbReference>
<feature type="domain" description="Histidine kinase" evidence="12">
    <location>
        <begin position="487"/>
        <end position="699"/>
    </location>
</feature>
<dbReference type="SMART" id="SM00448">
    <property type="entry name" value="REC"/>
    <property type="match status" value="1"/>
</dbReference>
<feature type="domain" description="HTH araC/xylS-type" evidence="11">
    <location>
        <begin position="889"/>
        <end position="988"/>
    </location>
</feature>
<dbReference type="InterPro" id="IPR001789">
    <property type="entry name" value="Sig_transdc_resp-reg_receiver"/>
</dbReference>
<dbReference type="InterPro" id="IPR019734">
    <property type="entry name" value="TPR_rpt"/>
</dbReference>
<evidence type="ECO:0000313" key="14">
    <source>
        <dbReference type="EMBL" id="QIE58884.1"/>
    </source>
</evidence>
<evidence type="ECO:0000256" key="7">
    <source>
        <dbReference type="PROSITE-ProRule" id="PRU00169"/>
    </source>
</evidence>
<protein>
    <recommendedName>
        <fullName evidence="2">histidine kinase</fullName>
        <ecNumber evidence="2">2.7.13.3</ecNumber>
    </recommendedName>
</protein>
<dbReference type="InterPro" id="IPR003661">
    <property type="entry name" value="HisK_dim/P_dom"/>
</dbReference>
<dbReference type="SUPFAM" id="SSF52172">
    <property type="entry name" value="CheY-like"/>
    <property type="match status" value="1"/>
</dbReference>
<feature type="modified residue" description="4-aspartylphosphate" evidence="7">
    <location>
        <position position="790"/>
    </location>
</feature>
<dbReference type="InterPro" id="IPR036097">
    <property type="entry name" value="HisK_dim/P_sf"/>
</dbReference>
<keyword evidence="3 7" id="KW-0597">Phosphoprotein</keyword>
<dbReference type="GO" id="GO:0003700">
    <property type="term" value="F:DNA-binding transcription factor activity"/>
    <property type="evidence" value="ECO:0007669"/>
    <property type="project" value="InterPro"/>
</dbReference>
<evidence type="ECO:0000256" key="4">
    <source>
        <dbReference type="ARBA" id="ARBA00023015"/>
    </source>
</evidence>
<dbReference type="InterPro" id="IPR018062">
    <property type="entry name" value="HTH_AraC-typ_CS"/>
</dbReference>
<dbReference type="SMART" id="SM00342">
    <property type="entry name" value="HTH_ARAC"/>
    <property type="match status" value="1"/>
</dbReference>
<dbReference type="GO" id="GO:0000155">
    <property type="term" value="F:phosphorelay sensor kinase activity"/>
    <property type="evidence" value="ECO:0007669"/>
    <property type="project" value="InterPro"/>
</dbReference>
<dbReference type="InterPro" id="IPR018060">
    <property type="entry name" value="HTH_AraC"/>
</dbReference>
<feature type="coiled-coil region" evidence="8">
    <location>
        <begin position="402"/>
        <end position="445"/>
    </location>
</feature>
<dbReference type="AlphaFoldDB" id="A0A6G6GK38"/>
<dbReference type="PROSITE" id="PS00041">
    <property type="entry name" value="HTH_ARAC_FAMILY_1"/>
    <property type="match status" value="1"/>
</dbReference>
<evidence type="ECO:0000256" key="2">
    <source>
        <dbReference type="ARBA" id="ARBA00012438"/>
    </source>
</evidence>
<evidence type="ECO:0000256" key="6">
    <source>
        <dbReference type="ARBA" id="ARBA00023163"/>
    </source>
</evidence>
<keyword evidence="9" id="KW-0812">Transmembrane</keyword>
<dbReference type="InterPro" id="IPR004358">
    <property type="entry name" value="Sig_transdc_His_kin-like_C"/>
</dbReference>
<evidence type="ECO:0000256" key="9">
    <source>
        <dbReference type="SAM" id="Phobius"/>
    </source>
</evidence>
<dbReference type="SMART" id="SM00028">
    <property type="entry name" value="TPR"/>
    <property type="match status" value="4"/>
</dbReference>
<dbReference type="CDD" id="cd00082">
    <property type="entry name" value="HisKA"/>
    <property type="match status" value="1"/>
</dbReference>
<feature type="signal peptide" evidence="10">
    <location>
        <begin position="1"/>
        <end position="17"/>
    </location>
</feature>
<dbReference type="PANTHER" id="PTHR43547:SF2">
    <property type="entry name" value="HYBRID SIGNAL TRANSDUCTION HISTIDINE KINASE C"/>
    <property type="match status" value="1"/>
</dbReference>
<gene>
    <name evidence="14" type="ORF">G5B37_04695</name>
</gene>
<dbReference type="EC" id="2.7.13.3" evidence="2"/>
<dbReference type="InterPro" id="IPR036890">
    <property type="entry name" value="HATPase_C_sf"/>
</dbReference>
<evidence type="ECO:0000313" key="15">
    <source>
        <dbReference type="Proteomes" id="UP000505306"/>
    </source>
</evidence>
<dbReference type="SUPFAM" id="SSF55874">
    <property type="entry name" value="ATPase domain of HSP90 chaperone/DNA topoisomerase II/histidine kinase"/>
    <property type="match status" value="1"/>
</dbReference>
<dbReference type="Gene3D" id="1.10.287.130">
    <property type="match status" value="1"/>
</dbReference>
<sequence>MNKYLLFLIFFSAPLLAQETIGIDSLKQITFEEKLHDSIISNSYASLLRHYKRNNEDSCLVYFRRLKEYADKNESALANYHYYRLKAGYYGLFPELSHDKYKFLRSNLLSALSYAKKTGDPKLVVYNYSRLGQEIVRLGKNDEALGYVQEAIKIAIEEDLWFEMAYIYGQTGELYSLGFNQTEKALPFLLKSDSIYLANNFHGDRRGSTLSYIGDVYTTLGNIKEARAYQEKALTIFNTSKNEFKQKLIITKLANIEAEDKNYNKAINYLLESIAYYQDKKFPINEGICYTLLSEVYFKNNQIEKAITAGQTSIDLNKRNNYDYGLFLALLGQSKILHENGDYIKSNELALEAEVLGLELENYSNLEPVYEKLYLNYEKLGDFENAYKYAKIHKRASDTLVAMQNIEKAKELEAQYKNSQQKQEIQLLQSQNELVEEQKRNQRNLLFAIIGLIFLAGLVLYFLYRNKQKINDKLKEVDTIKSNFFTNISHEFRTPLTLISGPIEKQLENSKLANEDRKDLEMVQRNSKRLLDLVDQLLDLSKLESGNLKLRIKEGSVSMLLKSLAGAFQYKAEKRDINYHVDIEEIKDSWFDADAIEKIVVNLLTNAFKYTPKYGNIKFSSSVKNEMLEIVIENDGEIMTTKNIEAVFNRFYQADDSADGVGVGLALVKELVTLYEGTIHVENTTNESVLFNIRLPIKKHQFSDQDIVYETNKTDSLTEATPSQLTYENEEQIFQIDADAPILLVVEDNEDIRTFIKTAFEREYQVMEAENGAEGIELALASIPDMIISDIMMPEVNGLELCERLKNDERTSHIPIILLTAKVEEHAQYEGLDLGADDYVLKPFKTKFLETRVKNLVLSRKLLRDRYSQEVVLKPKDISISRIDEKFVQKVQAILDVHLTDSEFSIEEFSKLLNMSRMQMHRKIKALTGLTASEFVRSQRLLLATSLLKGSDVNVSEVCYQVGFNNHSYFTKCFKDAFGCLPSEYVQN</sequence>
<evidence type="ECO:0000259" key="13">
    <source>
        <dbReference type="PROSITE" id="PS50110"/>
    </source>
</evidence>
<dbReference type="RefSeq" id="WP_164678913.1">
    <property type="nucleotide sequence ID" value="NZ_CP049057.1"/>
</dbReference>
<keyword evidence="4" id="KW-0805">Transcription regulation</keyword>
<dbReference type="PROSITE" id="PS01124">
    <property type="entry name" value="HTH_ARAC_FAMILY_2"/>
    <property type="match status" value="1"/>
</dbReference>
<dbReference type="Pfam" id="PF00072">
    <property type="entry name" value="Response_reg"/>
    <property type="match status" value="1"/>
</dbReference>
<proteinExistence type="predicted"/>
<dbReference type="Gene3D" id="3.30.565.10">
    <property type="entry name" value="Histidine kinase-like ATPase, C-terminal domain"/>
    <property type="match status" value="1"/>
</dbReference>
<evidence type="ECO:0000256" key="3">
    <source>
        <dbReference type="ARBA" id="ARBA00022553"/>
    </source>
</evidence>
<evidence type="ECO:0000256" key="10">
    <source>
        <dbReference type="SAM" id="SignalP"/>
    </source>
</evidence>